<comment type="caution">
    <text evidence="1">The sequence shown here is derived from an EMBL/GenBank/DDBJ whole genome shotgun (WGS) entry which is preliminary data.</text>
</comment>
<reference evidence="1" key="2">
    <citation type="submission" date="2021-12" db="EMBL/GenBank/DDBJ databases">
        <title>Resequencing data analysis of finger millet.</title>
        <authorList>
            <person name="Hatakeyama M."/>
            <person name="Aluri S."/>
            <person name="Balachadran M.T."/>
            <person name="Sivarajan S.R."/>
            <person name="Poveda L."/>
            <person name="Shimizu-Inatsugi R."/>
            <person name="Schlapbach R."/>
            <person name="Sreeman S.M."/>
            <person name="Shimizu K.K."/>
        </authorList>
    </citation>
    <scope>NUCLEOTIDE SEQUENCE</scope>
</reference>
<accession>A0AAV5CIJ3</accession>
<keyword evidence="2" id="KW-1185">Reference proteome</keyword>
<protein>
    <submittedName>
        <fullName evidence="1">Uncharacterized protein</fullName>
    </submittedName>
</protein>
<organism evidence="1 2">
    <name type="scientific">Eleusine coracana subsp. coracana</name>
    <dbReference type="NCBI Taxonomy" id="191504"/>
    <lineage>
        <taxon>Eukaryota</taxon>
        <taxon>Viridiplantae</taxon>
        <taxon>Streptophyta</taxon>
        <taxon>Embryophyta</taxon>
        <taxon>Tracheophyta</taxon>
        <taxon>Spermatophyta</taxon>
        <taxon>Magnoliopsida</taxon>
        <taxon>Liliopsida</taxon>
        <taxon>Poales</taxon>
        <taxon>Poaceae</taxon>
        <taxon>PACMAD clade</taxon>
        <taxon>Chloridoideae</taxon>
        <taxon>Cynodonteae</taxon>
        <taxon>Eleusininae</taxon>
        <taxon>Eleusine</taxon>
    </lineage>
</organism>
<dbReference type="AlphaFoldDB" id="A0AAV5CIJ3"/>
<proteinExistence type="predicted"/>
<sequence length="110" mass="12854">MVWPCITRPLDNEGLGIIDLKVAGFALNLRWLWLQRLDECRPWIRLSVQCDKEVQAMFDASIHIRTGNGKLARFWTDRWINNTSIQEMTPDLCRAVGNEARRSRTVHETM</sequence>
<evidence type="ECO:0000313" key="1">
    <source>
        <dbReference type="EMBL" id="GJM97806.1"/>
    </source>
</evidence>
<dbReference type="Proteomes" id="UP001054889">
    <property type="component" value="Unassembled WGS sequence"/>
</dbReference>
<name>A0AAV5CIJ3_ELECO</name>
<dbReference type="EMBL" id="BQKI01000007">
    <property type="protein sequence ID" value="GJM97806.1"/>
    <property type="molecule type" value="Genomic_DNA"/>
</dbReference>
<gene>
    <name evidence="1" type="primary">ga14761</name>
    <name evidence="1" type="ORF">PR202_ga14761</name>
</gene>
<evidence type="ECO:0000313" key="2">
    <source>
        <dbReference type="Proteomes" id="UP001054889"/>
    </source>
</evidence>
<reference evidence="1" key="1">
    <citation type="journal article" date="2018" name="DNA Res.">
        <title>Multiple hybrid de novo genome assembly of finger millet, an orphan allotetraploid crop.</title>
        <authorList>
            <person name="Hatakeyama M."/>
            <person name="Aluri S."/>
            <person name="Balachadran M.T."/>
            <person name="Sivarajan S.R."/>
            <person name="Patrignani A."/>
            <person name="Gruter S."/>
            <person name="Poveda L."/>
            <person name="Shimizu-Inatsugi R."/>
            <person name="Baeten J."/>
            <person name="Francoijs K.J."/>
            <person name="Nataraja K.N."/>
            <person name="Reddy Y.A.N."/>
            <person name="Phadnis S."/>
            <person name="Ravikumar R.L."/>
            <person name="Schlapbach R."/>
            <person name="Sreeman S.M."/>
            <person name="Shimizu K.K."/>
        </authorList>
    </citation>
    <scope>NUCLEOTIDE SEQUENCE</scope>
</reference>